<sequence length="284" mass="34020">MKDEHRKDFVLGVYNTYDEETRFEHLRDFVQNHKRAPLEFKRLILDNSWQHSDRPDWKNAHLNVAIEDTTVEDTNHYLDKHFSKRTYTRINKFKNMTREQRIQYLKSIGRLADKNVVDTGRLEEITTHIPSNETVLRMNKERSVNKWLSAIKKALNKHRQMLSKSPYKEKYIYLYDVTPPYMVKNHALVELDEYFDPTSNETFIHLFDGYPAKIIWYLPTQATLVIIDPNEIYQLHNLEGRSLIDLEPTYPIYDSTKTYLQYRSDIEELMGDHFYGTNNYLIDS</sequence>
<evidence type="ECO:0000313" key="1">
    <source>
        <dbReference type="EMBL" id="KAA8797730.1"/>
    </source>
</evidence>
<dbReference type="Proteomes" id="UP000322051">
    <property type="component" value="Unassembled WGS sequence"/>
</dbReference>
<reference evidence="1 2" key="1">
    <citation type="submission" date="2019-09" db="EMBL/GenBank/DDBJ databases">
        <title>Comparative analysis of L. crispatus genomes revealed niche specific adaptation to different host and body sites.</title>
        <authorList>
            <person name="Pan M."/>
            <person name="Hidalgo-Cantabrana C."/>
            <person name="Barrangou R."/>
        </authorList>
    </citation>
    <scope>NUCLEOTIDE SEQUENCE [LARGE SCALE GENOMIC DNA]</scope>
    <source>
        <strain evidence="1 2">NCK973</strain>
    </source>
</reference>
<evidence type="ECO:0000313" key="2">
    <source>
        <dbReference type="Proteomes" id="UP000322051"/>
    </source>
</evidence>
<organism evidence="1 2">
    <name type="scientific">Lactobacillus crispatus</name>
    <dbReference type="NCBI Taxonomy" id="47770"/>
    <lineage>
        <taxon>Bacteria</taxon>
        <taxon>Bacillati</taxon>
        <taxon>Bacillota</taxon>
        <taxon>Bacilli</taxon>
        <taxon>Lactobacillales</taxon>
        <taxon>Lactobacillaceae</taxon>
        <taxon>Lactobacillus</taxon>
    </lineage>
</organism>
<proteinExistence type="predicted"/>
<accession>A0AB73BPN7</accession>
<comment type="caution">
    <text evidence="1">The sequence shown here is derived from an EMBL/GenBank/DDBJ whole genome shotgun (WGS) entry which is preliminary data.</text>
</comment>
<protein>
    <submittedName>
        <fullName evidence="1">Uncharacterized protein</fullName>
    </submittedName>
</protein>
<gene>
    <name evidence="1" type="ORF">F1C02_06400</name>
</gene>
<name>A0AB73BPN7_9LACO</name>
<dbReference type="AlphaFoldDB" id="A0AB73BPN7"/>
<dbReference type="EMBL" id="VUAO01000014">
    <property type="protein sequence ID" value="KAA8797730.1"/>
    <property type="molecule type" value="Genomic_DNA"/>
</dbReference>
<dbReference type="RefSeq" id="WP_150397561.1">
    <property type="nucleotide sequence ID" value="NZ_CBCRTX010000010.1"/>
</dbReference>